<accession>A0A2T1N956</accession>
<dbReference type="Proteomes" id="UP000238426">
    <property type="component" value="Unassembled WGS sequence"/>
</dbReference>
<sequence length="232" mass="27602">MKTTTFKIILFVLIGNSFAISSNASIYTIQTKDILIYNNVEYRIETNPLEDLFLRQPELRPKSEFTSTALWRGYLAKFEIINSKVFVIDIFIESFFDYKDNSKAPIIYLSVFNDVFNTCEPQFIENLTITQLLPKGKRLNYDRQLGDYIYPFYAAFEIKDGILCRFKIISRKKYLSAKSNYFKKFKTTERYEHLKKENKKLLEGNLYFKHSDSQFDSLTKTFIFNHVHYQFD</sequence>
<gene>
    <name evidence="2" type="ORF">C7H52_08885</name>
</gene>
<dbReference type="OrthoDB" id="1438245at2"/>
<dbReference type="RefSeq" id="WP_106463544.1">
    <property type="nucleotide sequence ID" value="NZ_PXOQ01000009.1"/>
</dbReference>
<keyword evidence="1" id="KW-0732">Signal</keyword>
<protein>
    <submittedName>
        <fullName evidence="2">Uncharacterized protein</fullName>
    </submittedName>
</protein>
<feature type="chain" id="PRO_5015424093" evidence="1">
    <location>
        <begin position="25"/>
        <end position="232"/>
    </location>
</feature>
<evidence type="ECO:0000313" key="2">
    <source>
        <dbReference type="EMBL" id="PSG88406.1"/>
    </source>
</evidence>
<organism evidence="2 3">
    <name type="scientific">Aurantibacter aestuarii</name>
    <dbReference type="NCBI Taxonomy" id="1266046"/>
    <lineage>
        <taxon>Bacteria</taxon>
        <taxon>Pseudomonadati</taxon>
        <taxon>Bacteroidota</taxon>
        <taxon>Flavobacteriia</taxon>
        <taxon>Flavobacteriales</taxon>
        <taxon>Flavobacteriaceae</taxon>
        <taxon>Aurantibacter</taxon>
    </lineage>
</organism>
<feature type="signal peptide" evidence="1">
    <location>
        <begin position="1"/>
        <end position="24"/>
    </location>
</feature>
<reference evidence="2 3" key="1">
    <citation type="submission" date="2018-03" db="EMBL/GenBank/DDBJ databases">
        <title>Mesoflavibacter sp. HG37 and Mesoflavibacter sp. HG96 sp.nov., two marine bacteria isolated from seawater of Western Pacific Ocean.</title>
        <authorList>
            <person name="Cheng H."/>
            <person name="Wu Y.-H."/>
            <person name="Guo L.-L."/>
            <person name="Xu X.-W."/>
        </authorList>
    </citation>
    <scope>NUCLEOTIDE SEQUENCE [LARGE SCALE GENOMIC DNA]</scope>
    <source>
        <strain evidence="2 3">KCTC 32269</strain>
    </source>
</reference>
<name>A0A2T1N956_9FLAO</name>
<evidence type="ECO:0000313" key="3">
    <source>
        <dbReference type="Proteomes" id="UP000238426"/>
    </source>
</evidence>
<comment type="caution">
    <text evidence="2">The sequence shown here is derived from an EMBL/GenBank/DDBJ whole genome shotgun (WGS) entry which is preliminary data.</text>
</comment>
<keyword evidence="3" id="KW-1185">Reference proteome</keyword>
<dbReference type="EMBL" id="PXOQ01000009">
    <property type="protein sequence ID" value="PSG88406.1"/>
    <property type="molecule type" value="Genomic_DNA"/>
</dbReference>
<dbReference type="AlphaFoldDB" id="A0A2T1N956"/>
<evidence type="ECO:0000256" key="1">
    <source>
        <dbReference type="SAM" id="SignalP"/>
    </source>
</evidence>
<proteinExistence type="predicted"/>